<comment type="caution">
    <text evidence="2">The sequence shown here is derived from an EMBL/GenBank/DDBJ whole genome shotgun (WGS) entry which is preliminary data.</text>
</comment>
<keyword evidence="3" id="KW-1185">Reference proteome</keyword>
<dbReference type="EMBL" id="REGN01014235">
    <property type="protein sequence ID" value="RMZ92875.1"/>
    <property type="molecule type" value="Genomic_DNA"/>
</dbReference>
<evidence type="ECO:0000256" key="1">
    <source>
        <dbReference type="SAM" id="MobiDB-lite"/>
    </source>
</evidence>
<reference evidence="2 3" key="1">
    <citation type="journal article" date="2018" name="Sci. Rep.">
        <title>Genomic signatures of local adaptation to the degree of environmental predictability in rotifers.</title>
        <authorList>
            <person name="Franch-Gras L."/>
            <person name="Hahn C."/>
            <person name="Garcia-Roger E.M."/>
            <person name="Carmona M.J."/>
            <person name="Serra M."/>
            <person name="Gomez A."/>
        </authorList>
    </citation>
    <scope>NUCLEOTIDE SEQUENCE [LARGE SCALE GENOMIC DNA]</scope>
    <source>
        <strain evidence="2">HYR1</strain>
    </source>
</reference>
<dbReference type="AlphaFoldDB" id="A0A3M7P134"/>
<protein>
    <submittedName>
        <fullName evidence="2">Uncharacterized protein</fullName>
    </submittedName>
</protein>
<gene>
    <name evidence="2" type="ORF">BpHYR1_029209</name>
</gene>
<sequence>MAITNKMNFRKYLNRIPSLFAAAVECHNSNLEKTGIVNLRTRNKKPNLVGSNRSIPKKHDKSFSSKII</sequence>
<accession>A0A3M7P134</accession>
<feature type="region of interest" description="Disordered" evidence="1">
    <location>
        <begin position="45"/>
        <end position="68"/>
    </location>
</feature>
<dbReference type="Proteomes" id="UP000276133">
    <property type="component" value="Unassembled WGS sequence"/>
</dbReference>
<organism evidence="2 3">
    <name type="scientific">Brachionus plicatilis</name>
    <name type="common">Marine rotifer</name>
    <name type="synonym">Brachionus muelleri</name>
    <dbReference type="NCBI Taxonomy" id="10195"/>
    <lineage>
        <taxon>Eukaryota</taxon>
        <taxon>Metazoa</taxon>
        <taxon>Spiralia</taxon>
        <taxon>Gnathifera</taxon>
        <taxon>Rotifera</taxon>
        <taxon>Eurotatoria</taxon>
        <taxon>Monogononta</taxon>
        <taxon>Pseudotrocha</taxon>
        <taxon>Ploima</taxon>
        <taxon>Brachionidae</taxon>
        <taxon>Brachionus</taxon>
    </lineage>
</organism>
<proteinExistence type="predicted"/>
<evidence type="ECO:0000313" key="2">
    <source>
        <dbReference type="EMBL" id="RMZ92875.1"/>
    </source>
</evidence>
<evidence type="ECO:0000313" key="3">
    <source>
        <dbReference type="Proteomes" id="UP000276133"/>
    </source>
</evidence>
<name>A0A3M7P134_BRAPC</name>